<keyword evidence="4" id="KW-1185">Reference proteome</keyword>
<dbReference type="RefSeq" id="WP_182023444.1">
    <property type="nucleotide sequence ID" value="NZ_JACGAM010000010.1"/>
</dbReference>
<dbReference type="SUPFAM" id="SSF52540">
    <property type="entry name" value="P-loop containing nucleoside triphosphate hydrolases"/>
    <property type="match status" value="1"/>
</dbReference>
<sequence>MINKLIISNIASFDSDGIKIADLNKINYIYGGNGVGKTTISNYINSLTNTKTSTELENEYSNCSSDYNSEEKIFVYNQKFSENVIVEKQIPGIFSLGENAKLYEEQLEEYKKSKINNEKKLENANRNLIIAKDELANSKNKFIDYLWRIYRDKESELYSVFNKTAFYNRNNKQKFYEQYQNDKKDFDKLSPQLSIDELINRTEKVYDTDLSQVSLISEFKLSTDTLDFDIFKEEIIGTENIDFSEMINSLNIQDWVAKGTDIIEENHMTQCPMCQRELTDNIVANLKNYFDSTYTEKIEILNKSVALYKNYYSELRNLLVELKENDFLSRNSIVEIELEAETINNKNEKILESKLANPSTKQEIENFDDVLDNLRLLIKNANSSIEDHNKIVNNRSESKQRLIKEVKINFFKLANKYSKEHFEGIETNQKKVNGININIEKVSKSIKEIDTEVEKIKNKISGIEFTVSDINKQLQLFGFYNFKVKVMNETSYSLIRENGDLVSNNLSEGEKTFISFLYFYHTIIKDKDSKKIIVIDDPISSLDSSILYVVSSIIKQLVKKKENLNIDQLIISTHNTYFFKEITYKSDNNLTNYYILRKNKGISYIKKYKNNPINSSYELLWKELKEAKEKPNSSVPNIMRRILEEYFTFLGNKKLDELVQAFDEEEQIIADSLIKFSHDGTHRIKDDLYVEQTGETYEKFYYVFEELFKKNNQHSHYQMMKNSVGN</sequence>
<organism evidence="3 4">
    <name type="scientific">Aerococcus urinaeequi</name>
    <dbReference type="NCBI Taxonomy" id="51665"/>
    <lineage>
        <taxon>Bacteria</taxon>
        <taxon>Bacillati</taxon>
        <taxon>Bacillota</taxon>
        <taxon>Bacilli</taxon>
        <taxon>Lactobacillales</taxon>
        <taxon>Aerococcaceae</taxon>
        <taxon>Aerococcus</taxon>
    </lineage>
</organism>
<feature type="coiled-coil region" evidence="1">
    <location>
        <begin position="100"/>
        <end position="141"/>
    </location>
</feature>
<dbReference type="Proteomes" id="UP000540056">
    <property type="component" value="Unassembled WGS sequence"/>
</dbReference>
<evidence type="ECO:0000256" key="1">
    <source>
        <dbReference type="SAM" id="Coils"/>
    </source>
</evidence>
<name>A0ABR5ZYU9_9LACT</name>
<proteinExistence type="predicted"/>
<accession>A0ABR5ZYU9</accession>
<keyword evidence="1" id="KW-0175">Coiled coil</keyword>
<feature type="domain" description="Protein CR006 P-loop" evidence="2">
    <location>
        <begin position="10"/>
        <end position="709"/>
    </location>
</feature>
<evidence type="ECO:0000313" key="4">
    <source>
        <dbReference type="Proteomes" id="UP000540056"/>
    </source>
</evidence>
<dbReference type="Gene3D" id="3.40.50.300">
    <property type="entry name" value="P-loop containing nucleotide triphosphate hydrolases"/>
    <property type="match status" value="1"/>
</dbReference>
<gene>
    <name evidence="3" type="ORF">H3232_06185</name>
</gene>
<dbReference type="EMBL" id="JACGAN010000009">
    <property type="protein sequence ID" value="MBA5746777.1"/>
    <property type="molecule type" value="Genomic_DNA"/>
</dbReference>
<feature type="coiled-coil region" evidence="1">
    <location>
        <begin position="305"/>
        <end position="391"/>
    </location>
</feature>
<reference evidence="3 4" key="1">
    <citation type="submission" date="2020-07" db="EMBL/GenBank/DDBJ databases">
        <title>Draft Genome Sequences of Lactobacillales Isolated from the International Space Station.</title>
        <authorList>
            <person name="Bharadwaj A.R."/>
            <person name="Singh N.K."/>
            <person name="Wood J.M."/>
            <person name="Debieu M."/>
            <person name="O'Hara N.B."/>
            <person name="Karouia F."/>
            <person name="Mason C.E."/>
            <person name="Venkateswaran K."/>
        </authorList>
    </citation>
    <scope>NUCLEOTIDE SEQUENCE [LARGE SCALE GENOMIC DNA]</scope>
    <source>
        <strain evidence="3 4">151250015-1-258-55</strain>
    </source>
</reference>
<comment type="caution">
    <text evidence="3">The sequence shown here is derived from an EMBL/GenBank/DDBJ whole genome shotgun (WGS) entry which is preliminary data.</text>
</comment>
<evidence type="ECO:0000259" key="2">
    <source>
        <dbReference type="Pfam" id="PF13166"/>
    </source>
</evidence>
<dbReference type="InterPro" id="IPR026866">
    <property type="entry name" value="CR006_AAA"/>
</dbReference>
<dbReference type="Pfam" id="PF13166">
    <property type="entry name" value="AAA_13"/>
    <property type="match status" value="1"/>
</dbReference>
<dbReference type="InterPro" id="IPR027417">
    <property type="entry name" value="P-loop_NTPase"/>
</dbReference>
<protein>
    <submittedName>
        <fullName evidence="3">AAA family ATPase</fullName>
    </submittedName>
</protein>
<evidence type="ECO:0000313" key="3">
    <source>
        <dbReference type="EMBL" id="MBA5746777.1"/>
    </source>
</evidence>